<dbReference type="Pfam" id="PF01614">
    <property type="entry name" value="IclR_C"/>
    <property type="match status" value="1"/>
</dbReference>
<evidence type="ECO:0000313" key="7">
    <source>
        <dbReference type="Proteomes" id="UP000297737"/>
    </source>
</evidence>
<dbReference type="PANTHER" id="PTHR30136">
    <property type="entry name" value="HELIX-TURN-HELIX TRANSCRIPTIONAL REGULATOR, ICLR FAMILY"/>
    <property type="match status" value="1"/>
</dbReference>
<evidence type="ECO:0000259" key="5">
    <source>
        <dbReference type="PROSITE" id="PS51078"/>
    </source>
</evidence>
<organism evidence="6 7">
    <name type="scientific">Glacieibacterium arshaanense</name>
    <dbReference type="NCBI Taxonomy" id="2511025"/>
    <lineage>
        <taxon>Bacteria</taxon>
        <taxon>Pseudomonadati</taxon>
        <taxon>Pseudomonadota</taxon>
        <taxon>Alphaproteobacteria</taxon>
        <taxon>Sphingomonadales</taxon>
        <taxon>Sphingosinicellaceae</taxon>
        <taxon>Glacieibacterium</taxon>
    </lineage>
</organism>
<dbReference type="Gene3D" id="3.30.450.40">
    <property type="match status" value="1"/>
</dbReference>
<dbReference type="GO" id="GO:0045892">
    <property type="term" value="P:negative regulation of DNA-templated transcription"/>
    <property type="evidence" value="ECO:0007669"/>
    <property type="project" value="TreeGrafter"/>
</dbReference>
<dbReference type="InterPro" id="IPR005471">
    <property type="entry name" value="Tscrpt_reg_IclR_N"/>
</dbReference>
<dbReference type="InterPro" id="IPR036390">
    <property type="entry name" value="WH_DNA-bd_sf"/>
</dbReference>
<dbReference type="SUPFAM" id="SSF46785">
    <property type="entry name" value="Winged helix' DNA-binding domain"/>
    <property type="match status" value="1"/>
</dbReference>
<dbReference type="AlphaFoldDB" id="A0A4Y9EPX1"/>
<dbReference type="Proteomes" id="UP000297737">
    <property type="component" value="Unassembled WGS sequence"/>
</dbReference>
<dbReference type="EMBL" id="SIHO01000001">
    <property type="protein sequence ID" value="TFU05492.1"/>
    <property type="molecule type" value="Genomic_DNA"/>
</dbReference>
<evidence type="ECO:0000256" key="3">
    <source>
        <dbReference type="ARBA" id="ARBA00023163"/>
    </source>
</evidence>
<dbReference type="InterPro" id="IPR036388">
    <property type="entry name" value="WH-like_DNA-bd_sf"/>
</dbReference>
<name>A0A4Y9EPX1_9SPHN</name>
<dbReference type="PANTHER" id="PTHR30136:SF35">
    <property type="entry name" value="HTH-TYPE TRANSCRIPTIONAL REGULATOR RV1719"/>
    <property type="match status" value="1"/>
</dbReference>
<dbReference type="InterPro" id="IPR014757">
    <property type="entry name" value="Tscrpt_reg_IclR_C"/>
</dbReference>
<keyword evidence="7" id="KW-1185">Reference proteome</keyword>
<dbReference type="PROSITE" id="PS51077">
    <property type="entry name" value="HTH_ICLR"/>
    <property type="match status" value="1"/>
</dbReference>
<keyword evidence="1" id="KW-0805">Transcription regulation</keyword>
<dbReference type="OrthoDB" id="1634354at2"/>
<feature type="domain" description="HTH iclR-type" evidence="4">
    <location>
        <begin position="9"/>
        <end position="71"/>
    </location>
</feature>
<evidence type="ECO:0000256" key="2">
    <source>
        <dbReference type="ARBA" id="ARBA00023125"/>
    </source>
</evidence>
<gene>
    <name evidence="6" type="ORF">EUV02_00080</name>
</gene>
<sequence length="262" mass="28467">MTATAPRSIKSAERTLALFELFSREQRPFTVGRVSESLAMPQASASMLLRNLTELGYLEYDRAHRTYAPSIRVALLGSWIDRRFGQAGSIGARLDALQRRVGETAFMGIQNGALMQYVLSQESHQPETLSVESGQFRSLTFSAVGRALLSIKPDAEIITWVRRCNVEAREERFKVREADFIALMQQVRADGFASTAGDVTPGLGAMAVAIPSPMGSAPLAVGVGGPIARMRRKRETIIEALREFAAASAPEVPVASAGQSHM</sequence>
<dbReference type="Gene3D" id="1.10.10.10">
    <property type="entry name" value="Winged helix-like DNA-binding domain superfamily/Winged helix DNA-binding domain"/>
    <property type="match status" value="1"/>
</dbReference>
<feature type="domain" description="IclR-ED" evidence="5">
    <location>
        <begin position="72"/>
        <end position="258"/>
    </location>
</feature>
<keyword evidence="2" id="KW-0238">DNA-binding</keyword>
<dbReference type="RefSeq" id="WP_135244217.1">
    <property type="nucleotide sequence ID" value="NZ_SIHO01000001.1"/>
</dbReference>
<dbReference type="InterPro" id="IPR029016">
    <property type="entry name" value="GAF-like_dom_sf"/>
</dbReference>
<evidence type="ECO:0000313" key="6">
    <source>
        <dbReference type="EMBL" id="TFU05492.1"/>
    </source>
</evidence>
<accession>A0A4Y9EPX1</accession>
<keyword evidence="3" id="KW-0804">Transcription</keyword>
<dbReference type="InterPro" id="IPR050707">
    <property type="entry name" value="HTH_MetabolicPath_Reg"/>
</dbReference>
<dbReference type="Pfam" id="PF09339">
    <property type="entry name" value="HTH_IclR"/>
    <property type="match status" value="1"/>
</dbReference>
<dbReference type="PROSITE" id="PS51078">
    <property type="entry name" value="ICLR_ED"/>
    <property type="match status" value="1"/>
</dbReference>
<comment type="caution">
    <text evidence="6">The sequence shown here is derived from an EMBL/GenBank/DDBJ whole genome shotgun (WGS) entry which is preliminary data.</text>
</comment>
<dbReference type="GO" id="GO:0003700">
    <property type="term" value="F:DNA-binding transcription factor activity"/>
    <property type="evidence" value="ECO:0007669"/>
    <property type="project" value="TreeGrafter"/>
</dbReference>
<evidence type="ECO:0000259" key="4">
    <source>
        <dbReference type="PROSITE" id="PS51077"/>
    </source>
</evidence>
<evidence type="ECO:0000256" key="1">
    <source>
        <dbReference type="ARBA" id="ARBA00023015"/>
    </source>
</evidence>
<dbReference type="SUPFAM" id="SSF55781">
    <property type="entry name" value="GAF domain-like"/>
    <property type="match status" value="1"/>
</dbReference>
<reference evidence="6 7" key="1">
    <citation type="submission" date="2019-02" db="EMBL/GenBank/DDBJ databases">
        <title>Polymorphobacter sp. isolated from the lake at the Tibet of China.</title>
        <authorList>
            <person name="Li A."/>
        </authorList>
    </citation>
    <scope>NUCLEOTIDE SEQUENCE [LARGE SCALE GENOMIC DNA]</scope>
    <source>
        <strain evidence="6 7">DJ1R-1</strain>
    </source>
</reference>
<dbReference type="GO" id="GO:0003677">
    <property type="term" value="F:DNA binding"/>
    <property type="evidence" value="ECO:0007669"/>
    <property type="project" value="UniProtKB-KW"/>
</dbReference>
<proteinExistence type="predicted"/>
<protein>
    <submittedName>
        <fullName evidence="6">IclR family transcriptional regulator</fullName>
    </submittedName>
</protein>